<feature type="transmembrane region" description="Helical" evidence="10">
    <location>
        <begin position="282"/>
        <end position="302"/>
    </location>
</feature>
<feature type="transmembrane region" description="Helical" evidence="10">
    <location>
        <begin position="100"/>
        <end position="122"/>
    </location>
</feature>
<dbReference type="OrthoDB" id="9780162at2"/>
<evidence type="ECO:0000256" key="5">
    <source>
        <dbReference type="ARBA" id="ARBA00022519"/>
    </source>
</evidence>
<evidence type="ECO:0000256" key="1">
    <source>
        <dbReference type="ARBA" id="ARBA00004429"/>
    </source>
</evidence>
<evidence type="ECO:0000256" key="7">
    <source>
        <dbReference type="ARBA" id="ARBA00022970"/>
    </source>
</evidence>
<proteinExistence type="inferred from homology"/>
<keyword evidence="8 10" id="KW-1133">Transmembrane helix</keyword>
<dbReference type="GeneID" id="34220074"/>
<dbReference type="EMBL" id="CP008876">
    <property type="protein sequence ID" value="AIF67287.1"/>
    <property type="molecule type" value="Genomic_DNA"/>
</dbReference>
<dbReference type="PANTHER" id="PTHR43495:SF4">
    <property type="entry name" value="AROMATIC AMINO ACID TRANSPORT PROTEIN AROP"/>
    <property type="match status" value="1"/>
</dbReference>
<keyword evidence="4" id="KW-1003">Cell membrane</keyword>
<dbReference type="InterPro" id="IPR004840">
    <property type="entry name" value="Amino_acid_permease_CS"/>
</dbReference>
<dbReference type="PANTHER" id="PTHR43495">
    <property type="entry name" value="GABA PERMEASE"/>
    <property type="match status" value="1"/>
</dbReference>
<organism evidence="12 14">
    <name type="scientific">Terribacillus saccharophilus</name>
    <dbReference type="NCBI Taxonomy" id="361277"/>
    <lineage>
        <taxon>Bacteria</taxon>
        <taxon>Bacillati</taxon>
        <taxon>Bacillota</taxon>
        <taxon>Bacilli</taxon>
        <taxon>Bacillales</taxon>
        <taxon>Bacillaceae</taxon>
        <taxon>Terribacillus</taxon>
    </lineage>
</organism>
<protein>
    <submittedName>
        <fullName evidence="12">Aromatic amino acid transporter</fullName>
    </submittedName>
    <submittedName>
        <fullName evidence="13">L-asparagine transporter</fullName>
    </submittedName>
</protein>
<gene>
    <name evidence="12" type="ORF">GZ22_11970</name>
    <name evidence="13" type="ORF">SAMN04489762_3266</name>
</gene>
<keyword evidence="3" id="KW-0813">Transport</keyword>
<dbReference type="PROSITE" id="PS00218">
    <property type="entry name" value="AMINO_ACID_PERMEASE_1"/>
    <property type="match status" value="1"/>
</dbReference>
<feature type="transmembrane region" description="Helical" evidence="10">
    <location>
        <begin position="334"/>
        <end position="357"/>
    </location>
</feature>
<keyword evidence="7" id="KW-0029">Amino-acid transport</keyword>
<feature type="transmembrane region" description="Helical" evidence="10">
    <location>
        <begin position="408"/>
        <end position="427"/>
    </location>
</feature>
<evidence type="ECO:0000256" key="10">
    <source>
        <dbReference type="SAM" id="Phobius"/>
    </source>
</evidence>
<dbReference type="KEGG" id="tap:GZ22_11970"/>
<accession>A0A075LMU7</accession>
<dbReference type="GO" id="GO:0005886">
    <property type="term" value="C:plasma membrane"/>
    <property type="evidence" value="ECO:0007669"/>
    <property type="project" value="UniProtKB-SubCell"/>
</dbReference>
<evidence type="ECO:0000256" key="2">
    <source>
        <dbReference type="ARBA" id="ARBA00008583"/>
    </source>
</evidence>
<evidence type="ECO:0000313" key="13">
    <source>
        <dbReference type="EMBL" id="SEO00252.1"/>
    </source>
</evidence>
<dbReference type="GO" id="GO:0006865">
    <property type="term" value="P:amino acid transport"/>
    <property type="evidence" value="ECO:0007669"/>
    <property type="project" value="UniProtKB-KW"/>
</dbReference>
<evidence type="ECO:0000256" key="9">
    <source>
        <dbReference type="ARBA" id="ARBA00023136"/>
    </source>
</evidence>
<dbReference type="GO" id="GO:0055085">
    <property type="term" value="P:transmembrane transport"/>
    <property type="evidence" value="ECO:0007669"/>
    <property type="project" value="InterPro"/>
</dbReference>
<dbReference type="FunFam" id="1.20.1740.10:FF:000001">
    <property type="entry name" value="Amino acid permease"/>
    <property type="match status" value="1"/>
</dbReference>
<comment type="similarity">
    <text evidence="2">Belongs to the amino acid-polyamine-organocation (APC) superfamily. Amino acid transporter (AAT) (TC 2.A.3.1) family.</text>
</comment>
<feature type="transmembrane region" description="Helical" evidence="10">
    <location>
        <begin position="161"/>
        <end position="181"/>
    </location>
</feature>
<keyword evidence="6 10" id="KW-0812">Transmembrane</keyword>
<evidence type="ECO:0000256" key="8">
    <source>
        <dbReference type="ARBA" id="ARBA00022989"/>
    </source>
</evidence>
<dbReference type="RefSeq" id="WP_038562664.1">
    <property type="nucleotide sequence ID" value="NZ_CP008876.1"/>
</dbReference>
<feature type="transmembrane region" description="Helical" evidence="10">
    <location>
        <begin position="243"/>
        <end position="262"/>
    </location>
</feature>
<evidence type="ECO:0000313" key="15">
    <source>
        <dbReference type="Proteomes" id="UP000199735"/>
    </source>
</evidence>
<feature type="transmembrane region" description="Helical" evidence="10">
    <location>
        <begin position="433"/>
        <end position="450"/>
    </location>
</feature>
<evidence type="ECO:0000256" key="3">
    <source>
        <dbReference type="ARBA" id="ARBA00022448"/>
    </source>
</evidence>
<keyword evidence="9 10" id="KW-0472">Membrane</keyword>
<reference evidence="12 14" key="1">
    <citation type="submission" date="2014-07" db="EMBL/GenBank/DDBJ databases">
        <title>Complete genome sequence of a moderately halophilic bacterium Terribacillus aidingensis MP602, isolated from Cryptomeria fortunei in Tianmu mountain in China.</title>
        <authorList>
            <person name="Wang Y."/>
            <person name="Lu P."/>
            <person name="Zhang L."/>
        </authorList>
    </citation>
    <scope>NUCLEOTIDE SEQUENCE [LARGE SCALE GENOMIC DNA]</scope>
    <source>
        <strain evidence="12 14">MP602</strain>
    </source>
</reference>
<keyword evidence="5" id="KW-0997">Cell inner membrane</keyword>
<feature type="domain" description="Amino acid permease/ SLC12A" evidence="11">
    <location>
        <begin position="19"/>
        <end position="453"/>
    </location>
</feature>
<dbReference type="HOGENOM" id="CLU_007946_9_3_9"/>
<dbReference type="Gene3D" id="1.20.1740.10">
    <property type="entry name" value="Amino acid/polyamine transporter I"/>
    <property type="match status" value="1"/>
</dbReference>
<name>A0A075LMU7_9BACI</name>
<dbReference type="InterPro" id="IPR004841">
    <property type="entry name" value="AA-permease/SLC12A_dom"/>
</dbReference>
<feature type="transmembrane region" description="Helical" evidence="10">
    <location>
        <begin position="201"/>
        <end position="222"/>
    </location>
</feature>
<dbReference type="Pfam" id="PF00324">
    <property type="entry name" value="AA_permease"/>
    <property type="match status" value="1"/>
</dbReference>
<reference evidence="13 15" key="2">
    <citation type="submission" date="2016-10" db="EMBL/GenBank/DDBJ databases">
        <authorList>
            <person name="Varghese N."/>
            <person name="Submissions S."/>
        </authorList>
    </citation>
    <scope>NUCLEOTIDE SEQUENCE [LARGE SCALE GENOMIC DNA]</scope>
    <source>
        <strain evidence="13 15">DSM 21619</strain>
    </source>
</reference>
<evidence type="ECO:0000313" key="14">
    <source>
        <dbReference type="Proteomes" id="UP000027980"/>
    </source>
</evidence>
<evidence type="ECO:0000256" key="4">
    <source>
        <dbReference type="ARBA" id="ARBA00022475"/>
    </source>
</evidence>
<dbReference type="Proteomes" id="UP000027980">
    <property type="component" value="Chromosome"/>
</dbReference>
<dbReference type="AlphaFoldDB" id="A0A075LMU7"/>
<accession>A0AAX2EJA9</accession>
<comment type="subcellular location">
    <subcellularLocation>
        <location evidence="1">Cell inner membrane</location>
        <topology evidence="1">Multi-pass membrane protein</topology>
    </subcellularLocation>
</comment>
<sequence length="453" mass="49080">MARNDRASNDLHKGLKNRHVQMIALGGAIGTGLFYGSASSIGLAGPAIALAYLVGGIMIFFIMRALGELSVDSPNSGSISYYAYQNLGDFFGFVSGWNYWFNYVAVSMAELTVVGIYVQYWFPSIPTWVTAFGFLVLITFINLLSVKLYGEFEFYFAIIKVIAIIGMIVLGLLIIFTGIGNGGVPTGFSNLFDEGGFMPNGWTGVILSLVLVMFSFGGVELVGITAGEVDTPKKTIPKAINQVVYRILIFYVGALLVIMSVFPWNEIDGQSSPFVQIFDGVGIPAAAGILNLVVLTAAVSAHNSSLYSNGRMLHSLAKQGNAPKFLGKVGKRTGAPVAAIFVSSGVAAIAVIVNYLFPEKVFSYLMAIATIAVIINWIMIVIIHLAFRKRIGKTAVSKLSFKMPLYPIANYVVLLFLVAVIVIMGFIPDYRLALVILPIWVIILSIGYKLKRK</sequence>
<dbReference type="Proteomes" id="UP000199735">
    <property type="component" value="Unassembled WGS sequence"/>
</dbReference>
<dbReference type="PIRSF" id="PIRSF006060">
    <property type="entry name" value="AA_transporter"/>
    <property type="match status" value="1"/>
</dbReference>
<evidence type="ECO:0000256" key="6">
    <source>
        <dbReference type="ARBA" id="ARBA00022692"/>
    </source>
</evidence>
<feature type="transmembrane region" description="Helical" evidence="10">
    <location>
        <begin position="43"/>
        <end position="63"/>
    </location>
</feature>
<dbReference type="EMBL" id="FOCD01000005">
    <property type="protein sequence ID" value="SEO00252.1"/>
    <property type="molecule type" value="Genomic_DNA"/>
</dbReference>
<evidence type="ECO:0000259" key="11">
    <source>
        <dbReference type="Pfam" id="PF00324"/>
    </source>
</evidence>
<feature type="transmembrane region" description="Helical" evidence="10">
    <location>
        <begin position="363"/>
        <end position="387"/>
    </location>
</feature>
<evidence type="ECO:0000313" key="12">
    <source>
        <dbReference type="EMBL" id="AIF67287.1"/>
    </source>
</evidence>
<feature type="transmembrane region" description="Helical" evidence="10">
    <location>
        <begin position="20"/>
        <end position="37"/>
    </location>
</feature>
<feature type="transmembrane region" description="Helical" evidence="10">
    <location>
        <begin position="128"/>
        <end position="149"/>
    </location>
</feature>